<dbReference type="AlphaFoldDB" id="A0A1C3K4K6"/>
<dbReference type="EMBL" id="LT907988">
    <property type="protein sequence ID" value="SOE46641.1"/>
    <property type="molecule type" value="Genomic_DNA"/>
</dbReference>
<evidence type="ECO:0000313" key="1">
    <source>
        <dbReference type="EMBL" id="SBT26412.1"/>
    </source>
</evidence>
<dbReference type="EMBL" id="FLRC01000033">
    <property type="protein sequence ID" value="SBT26412.1"/>
    <property type="molecule type" value="Genomic_DNA"/>
</dbReference>
<keyword evidence="3" id="KW-1185">Reference proteome</keyword>
<evidence type="ECO:0008006" key="4">
    <source>
        <dbReference type="Google" id="ProtNLM"/>
    </source>
</evidence>
<name>A0A1C3K4K6_9BURK</name>
<dbReference type="SUPFAM" id="SSF56112">
    <property type="entry name" value="Protein kinase-like (PK-like)"/>
    <property type="match status" value="1"/>
</dbReference>
<proteinExistence type="predicted"/>
<evidence type="ECO:0000313" key="2">
    <source>
        <dbReference type="EMBL" id="SOE46641.1"/>
    </source>
</evidence>
<dbReference type="InterPro" id="IPR019647">
    <property type="entry name" value="PhoP_reg_network_YrbL"/>
</dbReference>
<protein>
    <recommendedName>
        <fullName evidence="4">PhoP regulatory network protein YrbL</fullName>
    </recommendedName>
</protein>
<sequence>MDSTGRATSTDPPEALSLATLIGTGNQRECWQHPLDPSLCIKVSRAGQSADLLENALELHYLQHLNTRKLTSQHLPKIHQPVATSKGHGIVVELIRGRDGQAAQTLERMLHSGAISQLEALGLITEMLHWLHKNGVIWNDVNLCNVVVAHTCAGRPYLVIVDGLGGRRYDFRYRLRCKFKFLERWTARRKINQHFPKILAYLGLSDAPPAGSKAASAALPRGATVHH</sequence>
<reference evidence="1 3" key="1">
    <citation type="submission" date="2016-06" db="EMBL/GenBank/DDBJ databases">
        <authorList>
            <person name="Kjaerup R.B."/>
            <person name="Dalgaard T.S."/>
            <person name="Juul-Madsen H.R."/>
        </authorList>
    </citation>
    <scope>NUCLEOTIDE SEQUENCE [LARGE SCALE GENOMIC DNA]</scope>
    <source>
        <strain evidence="1">Orrdi1</strain>
    </source>
</reference>
<dbReference type="Pfam" id="PF10707">
    <property type="entry name" value="YrbL-PhoP_reg"/>
    <property type="match status" value="1"/>
</dbReference>
<dbReference type="Proteomes" id="UP000078558">
    <property type="component" value="Chromosome I"/>
</dbReference>
<dbReference type="OrthoDB" id="8630809at2"/>
<gene>
    <name evidence="1" type="ORF">ODI_04185</name>
    <name evidence="2" type="ORF">ODI_R0387</name>
</gene>
<evidence type="ECO:0000313" key="3">
    <source>
        <dbReference type="Proteomes" id="UP000078558"/>
    </source>
</evidence>
<organism evidence="1 3">
    <name type="scientific">Orrella dioscoreae</name>
    <dbReference type="NCBI Taxonomy" id="1851544"/>
    <lineage>
        <taxon>Bacteria</taxon>
        <taxon>Pseudomonadati</taxon>
        <taxon>Pseudomonadota</taxon>
        <taxon>Betaproteobacteria</taxon>
        <taxon>Burkholderiales</taxon>
        <taxon>Alcaligenaceae</taxon>
        <taxon>Orrella</taxon>
    </lineage>
</organism>
<dbReference type="KEGG" id="odi:ODI_R0387"/>
<dbReference type="RefSeq" id="WP_082985385.1">
    <property type="nucleotide sequence ID" value="NZ_LT907988.1"/>
</dbReference>
<reference evidence="2 3" key="2">
    <citation type="submission" date="2017-08" db="EMBL/GenBank/DDBJ databases">
        <authorList>
            <person name="de Groot N.N."/>
        </authorList>
    </citation>
    <scope>NUCLEOTIDE SEQUENCE [LARGE SCALE GENOMIC DNA]</scope>
    <source>
        <strain evidence="2">Orrdi1</strain>
    </source>
</reference>
<dbReference type="InterPro" id="IPR011009">
    <property type="entry name" value="Kinase-like_dom_sf"/>
</dbReference>
<accession>A0A1C3K4K6</accession>
<dbReference type="STRING" id="1851544.ODI_04185"/>